<feature type="domain" description="AAA+ ATPase" evidence="17">
    <location>
        <begin position="201"/>
        <end position="340"/>
    </location>
</feature>
<feature type="binding site" evidence="14">
    <location>
        <begin position="209"/>
        <end position="216"/>
    </location>
    <ligand>
        <name>ATP</name>
        <dbReference type="ChEBI" id="CHEBI:30616"/>
    </ligand>
</feature>
<dbReference type="Proteomes" id="UP000279275">
    <property type="component" value="Unassembled WGS sequence"/>
</dbReference>
<proteinExistence type="inferred from homology"/>
<evidence type="ECO:0000256" key="9">
    <source>
        <dbReference type="ARBA" id="ARBA00022840"/>
    </source>
</evidence>
<dbReference type="EMBL" id="RFFH01000015">
    <property type="protein sequence ID" value="RMI29277.1"/>
    <property type="molecule type" value="Genomic_DNA"/>
</dbReference>
<reference evidence="18 19" key="1">
    <citation type="submission" date="2018-10" db="EMBL/GenBank/DDBJ databases">
        <title>Isolation from cow dung.</title>
        <authorList>
            <person name="Ling L."/>
        </authorList>
    </citation>
    <scope>NUCLEOTIDE SEQUENCE [LARGE SCALE GENOMIC DNA]</scope>
    <source>
        <strain evidence="18 19">NEAU-LL90</strain>
    </source>
</reference>
<evidence type="ECO:0000313" key="18">
    <source>
        <dbReference type="EMBL" id="RMI29277.1"/>
    </source>
</evidence>
<dbReference type="InterPro" id="IPR003959">
    <property type="entry name" value="ATPase_AAA_core"/>
</dbReference>
<feature type="compositionally biased region" description="Basic and acidic residues" evidence="16">
    <location>
        <begin position="739"/>
        <end position="762"/>
    </location>
</feature>
<evidence type="ECO:0000256" key="15">
    <source>
        <dbReference type="RuleBase" id="RU003651"/>
    </source>
</evidence>
<feature type="region of interest" description="Disordered" evidence="16">
    <location>
        <begin position="622"/>
        <end position="792"/>
    </location>
</feature>
<feature type="binding site" evidence="14">
    <location>
        <position position="431"/>
    </location>
    <ligand>
        <name>Zn(2+)</name>
        <dbReference type="ChEBI" id="CHEBI:29105"/>
        <note>catalytic</note>
    </ligand>
</feature>
<dbReference type="GO" id="GO:0004222">
    <property type="term" value="F:metalloendopeptidase activity"/>
    <property type="evidence" value="ECO:0007669"/>
    <property type="project" value="InterPro"/>
</dbReference>
<dbReference type="GO" id="GO:0008270">
    <property type="term" value="F:zinc ion binding"/>
    <property type="evidence" value="ECO:0007669"/>
    <property type="project" value="UniProtKB-UniRule"/>
</dbReference>
<dbReference type="EC" id="3.4.24.-" evidence="14"/>
<dbReference type="InterPro" id="IPR003960">
    <property type="entry name" value="ATPase_AAA_CS"/>
</dbReference>
<dbReference type="PANTHER" id="PTHR23076">
    <property type="entry name" value="METALLOPROTEASE M41 FTSH"/>
    <property type="match status" value="1"/>
</dbReference>
<dbReference type="InterPro" id="IPR003593">
    <property type="entry name" value="AAA+_ATPase"/>
</dbReference>
<dbReference type="PROSITE" id="PS00674">
    <property type="entry name" value="AAA"/>
    <property type="match status" value="1"/>
</dbReference>
<comment type="function">
    <text evidence="14">Acts as a processive, ATP-dependent zinc metallopeptidase for both cytoplasmic and membrane proteins. Plays a role in the quality control of integral membrane proteins.</text>
</comment>
<keyword evidence="8 14" id="KW-0862">Zinc</keyword>
<evidence type="ECO:0000256" key="7">
    <source>
        <dbReference type="ARBA" id="ARBA00022801"/>
    </source>
</evidence>
<comment type="subcellular location">
    <subcellularLocation>
        <location evidence="14">Cell membrane</location>
        <topology evidence="14">Multi-pass membrane protein</topology>
        <orientation evidence="14">Cytoplasmic side</orientation>
    </subcellularLocation>
    <subcellularLocation>
        <location evidence="1">Membrane</location>
    </subcellularLocation>
</comment>
<dbReference type="GO" id="GO:0004176">
    <property type="term" value="F:ATP-dependent peptidase activity"/>
    <property type="evidence" value="ECO:0007669"/>
    <property type="project" value="InterPro"/>
</dbReference>
<keyword evidence="6 14" id="KW-0547">Nucleotide-binding</keyword>
<evidence type="ECO:0000256" key="12">
    <source>
        <dbReference type="ARBA" id="ARBA00023136"/>
    </source>
</evidence>
<dbReference type="InterPro" id="IPR000642">
    <property type="entry name" value="Peptidase_M41"/>
</dbReference>
<feature type="transmembrane region" description="Helical" evidence="14">
    <location>
        <begin position="115"/>
        <end position="136"/>
    </location>
</feature>
<evidence type="ECO:0000256" key="4">
    <source>
        <dbReference type="ARBA" id="ARBA00022692"/>
    </source>
</evidence>
<dbReference type="Gene3D" id="1.20.58.760">
    <property type="entry name" value="Peptidase M41"/>
    <property type="match status" value="1"/>
</dbReference>
<comment type="similarity">
    <text evidence="2 14">In the C-terminal section; belongs to the peptidase M41 family.</text>
</comment>
<evidence type="ECO:0000256" key="1">
    <source>
        <dbReference type="ARBA" id="ARBA00004370"/>
    </source>
</evidence>
<keyword evidence="7 14" id="KW-0378">Hydrolase</keyword>
<dbReference type="PANTHER" id="PTHR23076:SF97">
    <property type="entry name" value="ATP-DEPENDENT ZINC METALLOPROTEASE YME1L1"/>
    <property type="match status" value="1"/>
</dbReference>
<keyword evidence="4 14" id="KW-0812">Transmembrane</keyword>
<dbReference type="CDD" id="cd19501">
    <property type="entry name" value="RecA-like_FtsH"/>
    <property type="match status" value="1"/>
</dbReference>
<dbReference type="GO" id="GO:0030163">
    <property type="term" value="P:protein catabolic process"/>
    <property type="evidence" value="ECO:0007669"/>
    <property type="project" value="UniProtKB-UniRule"/>
</dbReference>
<feature type="active site" evidence="14">
    <location>
        <position position="432"/>
    </location>
</feature>
<feature type="compositionally biased region" description="Basic and acidic residues" evidence="16">
    <location>
        <begin position="623"/>
        <end position="646"/>
    </location>
</feature>
<dbReference type="NCBIfam" id="TIGR01241">
    <property type="entry name" value="FtsH_fam"/>
    <property type="match status" value="1"/>
</dbReference>
<dbReference type="OrthoDB" id="9809379at2"/>
<evidence type="ECO:0000256" key="8">
    <source>
        <dbReference type="ARBA" id="ARBA00022833"/>
    </source>
</evidence>
<dbReference type="Gene3D" id="3.40.50.300">
    <property type="entry name" value="P-loop containing nucleotide triphosphate hydrolases"/>
    <property type="match status" value="1"/>
</dbReference>
<dbReference type="AlphaFoldDB" id="A0A3M2KUE8"/>
<evidence type="ECO:0000313" key="19">
    <source>
        <dbReference type="Proteomes" id="UP000279275"/>
    </source>
</evidence>
<dbReference type="GO" id="GO:0006508">
    <property type="term" value="P:proteolysis"/>
    <property type="evidence" value="ECO:0007669"/>
    <property type="project" value="UniProtKB-KW"/>
</dbReference>
<protein>
    <recommendedName>
        <fullName evidence="14">ATP-dependent zinc metalloprotease FtsH</fullName>
        <ecNumber evidence="14">3.4.24.-</ecNumber>
    </recommendedName>
</protein>
<comment type="caution">
    <text evidence="14">Lacks conserved residue(s) required for the propagation of feature annotation.</text>
</comment>
<dbReference type="GO" id="GO:0005886">
    <property type="term" value="C:plasma membrane"/>
    <property type="evidence" value="ECO:0007669"/>
    <property type="project" value="UniProtKB-SubCell"/>
</dbReference>
<comment type="subunit">
    <text evidence="14">Homohexamer.</text>
</comment>
<evidence type="ECO:0000256" key="6">
    <source>
        <dbReference type="ARBA" id="ARBA00022741"/>
    </source>
</evidence>
<organism evidence="18 19">
    <name type="scientific">Nocardia stercoris</name>
    <dbReference type="NCBI Taxonomy" id="2483361"/>
    <lineage>
        <taxon>Bacteria</taxon>
        <taxon>Bacillati</taxon>
        <taxon>Actinomycetota</taxon>
        <taxon>Actinomycetes</taxon>
        <taxon>Mycobacteriales</taxon>
        <taxon>Nocardiaceae</taxon>
        <taxon>Nocardia</taxon>
    </lineage>
</organism>
<evidence type="ECO:0000256" key="3">
    <source>
        <dbReference type="ARBA" id="ARBA00022670"/>
    </source>
</evidence>
<dbReference type="FunFam" id="3.40.50.300:FF:000001">
    <property type="entry name" value="ATP-dependent zinc metalloprotease FtsH"/>
    <property type="match status" value="1"/>
</dbReference>
<dbReference type="FunFam" id="1.10.8.60:FF:000001">
    <property type="entry name" value="ATP-dependent zinc metalloprotease FtsH"/>
    <property type="match status" value="1"/>
</dbReference>
<evidence type="ECO:0000256" key="16">
    <source>
        <dbReference type="SAM" id="MobiDB-lite"/>
    </source>
</evidence>
<gene>
    <name evidence="18" type="primary">hflB</name>
    <name evidence="14" type="synonym">ftsH</name>
    <name evidence="18" type="ORF">EBN03_26400</name>
</gene>
<dbReference type="GO" id="GO:0005524">
    <property type="term" value="F:ATP binding"/>
    <property type="evidence" value="ECO:0007669"/>
    <property type="project" value="UniProtKB-UniRule"/>
</dbReference>
<sequence>MNRKTVFRNLAIVALILLAIWGVSYFSNDTRGWKTVDTSVALSELQNDKANVSKVQIDDKEQQLRITLKAPNEASGGQTQLVSKYPGGGEVAAQVFKAAQDSGAPVDTSVKQDSLLSQIVVFALPMVVLLGLFLFVMSRIQGGGRGGMMGFGKSKAKQLSKDMPKTTFQDVAGADEAVEELYEIKDFLQSPARYQALGAKIPKGVLLYGPPGTGKTLLARAVAGEAGVPFFTISGSDFVEMFVGVGASRVRDLFDQAKQNSPCIIFVDEIDAVGRQRGAGLGGGHDEREQTLNQLLVEMDGFGDRTGVIIIAATNRPDILDPALLRPGRFDRQIPVGNPDLAGRKAILAVHSQGKPISPDADLEGLAKRTVGMSGADLANVINEAALLTARENGTVITGASLEESVDRVIGGPRRKSRVISEHEKKITAYHEAGHTLAAWAMPDIEPVYKVTILARGRTGGHAMTVPEDDKGLMTRSEMIARLVFAMGGRAAEELVFHEPTTGASSDIDQATKTARAMVTEYGMSGRLGAVRYGQEQGDPFLGRSMGTGSDYSHEVAREIDEEVRNLIEAAHTEAWSILSEYRDELDSLASALLERETLHRKELEQVLATVEKRPRITAFNDFGERVPSDRPPVKTPRELAAERGEPWPAENPDRMWPAQENVPAPAPVPANGNYPQQASRPVPPPGYRTPPPSGYPAHGTHGSRPDYGAPAGWSAPGWPPQEGAPQAQQPQPGYPGWDRPRGPRPVRREGEQDRPYARDEGSYGQGEGSYGPGEAYGPEGGAEWDGPNGRQ</sequence>
<keyword evidence="5 14" id="KW-0479">Metal-binding</keyword>
<evidence type="ECO:0000259" key="17">
    <source>
        <dbReference type="SMART" id="SM00382"/>
    </source>
</evidence>
<keyword evidence="10 14" id="KW-1133">Transmembrane helix</keyword>
<dbReference type="InterPro" id="IPR005936">
    <property type="entry name" value="FtsH"/>
</dbReference>
<evidence type="ECO:0000256" key="14">
    <source>
        <dbReference type="HAMAP-Rule" id="MF_01458"/>
    </source>
</evidence>
<dbReference type="SUPFAM" id="SSF140990">
    <property type="entry name" value="FtsH protease domain-like"/>
    <property type="match status" value="1"/>
</dbReference>
<dbReference type="InterPro" id="IPR027417">
    <property type="entry name" value="P-loop_NTPase"/>
</dbReference>
<feature type="compositionally biased region" description="Low complexity" evidence="16">
    <location>
        <begin position="709"/>
        <end position="738"/>
    </location>
</feature>
<dbReference type="FunFam" id="1.20.58.760:FF:000002">
    <property type="entry name" value="ATP-dependent zinc metalloprotease FtsH"/>
    <property type="match status" value="1"/>
</dbReference>
<keyword evidence="3 14" id="KW-0645">Protease</keyword>
<feature type="binding site" evidence="14">
    <location>
        <position position="507"/>
    </location>
    <ligand>
        <name>Zn(2+)</name>
        <dbReference type="ChEBI" id="CHEBI:29105"/>
        <note>catalytic</note>
    </ligand>
</feature>
<comment type="cofactor">
    <cofactor evidence="14">
        <name>Zn(2+)</name>
        <dbReference type="ChEBI" id="CHEBI:29105"/>
    </cofactor>
    <text evidence="14">Binds 1 zinc ion per subunit.</text>
</comment>
<dbReference type="RefSeq" id="WP_122190839.1">
    <property type="nucleotide sequence ID" value="NZ_RFFH01000015.1"/>
</dbReference>
<comment type="similarity">
    <text evidence="15">Belongs to the AAA ATPase family.</text>
</comment>
<dbReference type="GO" id="GO:0016887">
    <property type="term" value="F:ATP hydrolysis activity"/>
    <property type="evidence" value="ECO:0007669"/>
    <property type="project" value="UniProtKB-UniRule"/>
</dbReference>
<dbReference type="Pfam" id="PF00004">
    <property type="entry name" value="AAA"/>
    <property type="match status" value="1"/>
</dbReference>
<dbReference type="SMART" id="SM00382">
    <property type="entry name" value="AAA"/>
    <property type="match status" value="1"/>
</dbReference>
<feature type="compositionally biased region" description="Pro residues" evidence="16">
    <location>
        <begin position="682"/>
        <end position="695"/>
    </location>
</feature>
<dbReference type="InterPro" id="IPR041569">
    <property type="entry name" value="AAA_lid_3"/>
</dbReference>
<keyword evidence="12 14" id="KW-0472">Membrane</keyword>
<dbReference type="Gene3D" id="1.10.8.60">
    <property type="match status" value="1"/>
</dbReference>
<dbReference type="SUPFAM" id="SSF52540">
    <property type="entry name" value="P-loop containing nucleoside triphosphate hydrolases"/>
    <property type="match status" value="1"/>
</dbReference>
<dbReference type="HAMAP" id="MF_01458">
    <property type="entry name" value="FtsH"/>
    <property type="match status" value="1"/>
</dbReference>
<evidence type="ECO:0000256" key="13">
    <source>
        <dbReference type="ARBA" id="ARBA00061570"/>
    </source>
</evidence>
<keyword evidence="11 14" id="KW-0482">Metalloprotease</keyword>
<dbReference type="Pfam" id="PF17862">
    <property type="entry name" value="AAA_lid_3"/>
    <property type="match status" value="1"/>
</dbReference>
<keyword evidence="9 14" id="KW-0067">ATP-binding</keyword>
<evidence type="ECO:0000256" key="5">
    <source>
        <dbReference type="ARBA" id="ARBA00022723"/>
    </source>
</evidence>
<evidence type="ECO:0000256" key="2">
    <source>
        <dbReference type="ARBA" id="ARBA00010044"/>
    </source>
</evidence>
<comment type="caution">
    <text evidence="18">The sequence shown here is derived from an EMBL/GenBank/DDBJ whole genome shotgun (WGS) entry which is preliminary data.</text>
</comment>
<dbReference type="InterPro" id="IPR037219">
    <property type="entry name" value="Peptidase_M41-like"/>
</dbReference>
<comment type="similarity">
    <text evidence="13 14">In the central section; belongs to the AAA ATPase family.</text>
</comment>
<evidence type="ECO:0000256" key="11">
    <source>
        <dbReference type="ARBA" id="ARBA00023049"/>
    </source>
</evidence>
<accession>A0A3M2KUE8</accession>
<evidence type="ECO:0000256" key="10">
    <source>
        <dbReference type="ARBA" id="ARBA00022989"/>
    </source>
</evidence>
<dbReference type="Pfam" id="PF01434">
    <property type="entry name" value="Peptidase_M41"/>
    <property type="match status" value="1"/>
</dbReference>
<name>A0A3M2KUE8_9NOCA</name>
<feature type="binding site" evidence="14">
    <location>
        <position position="435"/>
    </location>
    <ligand>
        <name>Zn(2+)</name>
        <dbReference type="ChEBI" id="CHEBI:29105"/>
        <note>catalytic</note>
    </ligand>
</feature>
<keyword evidence="14" id="KW-1003">Cell membrane</keyword>
<keyword evidence="19" id="KW-1185">Reference proteome</keyword>